<dbReference type="SUPFAM" id="SSF48208">
    <property type="entry name" value="Six-hairpin glycosidases"/>
    <property type="match status" value="1"/>
</dbReference>
<evidence type="ECO:0000313" key="2">
    <source>
        <dbReference type="Proteomes" id="UP000643405"/>
    </source>
</evidence>
<dbReference type="AlphaFoldDB" id="A0A8J6PPV4"/>
<organism evidence="1 2">
    <name type="scientific">Oryzicola mucosus</name>
    <dbReference type="NCBI Taxonomy" id="2767425"/>
    <lineage>
        <taxon>Bacteria</taxon>
        <taxon>Pseudomonadati</taxon>
        <taxon>Pseudomonadota</taxon>
        <taxon>Alphaproteobacteria</taxon>
        <taxon>Hyphomicrobiales</taxon>
        <taxon>Phyllobacteriaceae</taxon>
        <taxon>Oryzicola</taxon>
    </lineage>
</organism>
<dbReference type="GO" id="GO:0005975">
    <property type="term" value="P:carbohydrate metabolic process"/>
    <property type="evidence" value="ECO:0007669"/>
    <property type="project" value="InterPro"/>
</dbReference>
<protein>
    <submittedName>
        <fullName evidence="1">Uncharacterized protein</fullName>
    </submittedName>
</protein>
<gene>
    <name evidence="1" type="ORF">ICI42_13455</name>
</gene>
<reference evidence="1" key="1">
    <citation type="submission" date="2020-09" db="EMBL/GenBank/DDBJ databases">
        <title>Genome seq and assembly of Tianweitania sp.</title>
        <authorList>
            <person name="Chhetri G."/>
        </authorList>
    </citation>
    <scope>NUCLEOTIDE SEQUENCE</scope>
    <source>
        <strain evidence="1">Rool2</strain>
    </source>
</reference>
<proteinExistence type="predicted"/>
<accession>A0A8J6PPV4</accession>
<dbReference type="InterPro" id="IPR008928">
    <property type="entry name" value="6-hairpin_glycosidase_sf"/>
</dbReference>
<dbReference type="Proteomes" id="UP000643405">
    <property type="component" value="Unassembled WGS sequence"/>
</dbReference>
<comment type="caution">
    <text evidence="1">The sequence shown here is derived from an EMBL/GenBank/DDBJ whole genome shotgun (WGS) entry which is preliminary data.</text>
</comment>
<sequence>MRVRLDQLLDLSKRGLPQMHRHGSFAHTVRAVKIIDGMEVRPEGDSLRYAINVALGLSCLDVEEQRAILSGRTALDLVNGTVARAETSEDPGAIALAAWTAAEAADIYAGTLISRLTALLRSGQPIATVDCAWTLLAAVGARNLGDTAELTRLARDRLLQAQAESGLFPHRLPASSLGRLRAHIGCFADQVYAIQGLSRLFVAENDRAALGAAEACAARICELQGDAGQWWWHYDIRDGSVVEGYPVYSVHQHAMGPMALLDLREAGGSDYMDAMIKGLSWLDRHPEVSETMVDETHNVIWRKVARRESKKAVRAISAATTALRRGLRAPGLDTMFPPNQIDYECRPYELGWMLYGWLGGGAVEQLRNRPAVGAS</sequence>
<dbReference type="EMBL" id="JACVVX010000004">
    <property type="protein sequence ID" value="MBD0415665.1"/>
    <property type="molecule type" value="Genomic_DNA"/>
</dbReference>
<keyword evidence="2" id="KW-1185">Reference proteome</keyword>
<evidence type="ECO:0000313" key="1">
    <source>
        <dbReference type="EMBL" id="MBD0415665.1"/>
    </source>
</evidence>
<name>A0A8J6PPV4_9HYPH</name>